<keyword evidence="8" id="KW-0479">Metal-binding</keyword>
<keyword evidence="10" id="KW-0408">Iron</keyword>
<dbReference type="PANTHER" id="PTHR30352:SF2">
    <property type="entry name" value="ANAEROBIC RIBONUCLEOSIDE-TRIPHOSPHATE REDUCTASE-ACTIVATING PROTEIN"/>
    <property type="match status" value="1"/>
</dbReference>
<protein>
    <recommendedName>
        <fullName evidence="5 13">Anaerobic ribonucleoside-triphosphate reductase-activating protein</fullName>
        <ecNumber evidence="13">1.97.1.-</ecNumber>
    </recommendedName>
</protein>
<evidence type="ECO:0000256" key="8">
    <source>
        <dbReference type="ARBA" id="ARBA00022723"/>
    </source>
</evidence>
<proteinExistence type="inferred from homology"/>
<evidence type="ECO:0000256" key="11">
    <source>
        <dbReference type="ARBA" id="ARBA00023014"/>
    </source>
</evidence>
<keyword evidence="9 13" id="KW-0560">Oxidoreductase</keyword>
<comment type="subunit">
    <text evidence="4">Monomer.</text>
</comment>
<dbReference type="InterPro" id="IPR013785">
    <property type="entry name" value="Aldolase_TIM"/>
</dbReference>
<dbReference type="InterPro" id="IPR001989">
    <property type="entry name" value="Radical_activat_CS"/>
</dbReference>
<evidence type="ECO:0000313" key="14">
    <source>
        <dbReference type="EMBL" id="TBH79365.1"/>
    </source>
</evidence>
<evidence type="ECO:0000256" key="7">
    <source>
        <dbReference type="ARBA" id="ARBA00022691"/>
    </source>
</evidence>
<dbReference type="GO" id="GO:0043365">
    <property type="term" value="F:[formate-C-acetyltransferase]-activating enzyme activity"/>
    <property type="evidence" value="ECO:0007669"/>
    <property type="project" value="InterPro"/>
</dbReference>
<dbReference type="RefSeq" id="WP_118230047.1">
    <property type="nucleotide sequence ID" value="NZ_DBFBQU010000265.1"/>
</dbReference>
<comment type="cofactor">
    <cofactor evidence="1">
        <name>[4Fe-4S] cluster</name>
        <dbReference type="ChEBI" id="CHEBI:49883"/>
    </cofactor>
</comment>
<comment type="catalytic activity">
    <reaction evidence="12">
        <text>glycyl-[protein] + reduced [flavodoxin] + S-adenosyl-L-methionine = glycin-2-yl radical-[protein] + semiquinone [flavodoxin] + 5'-deoxyadenosine + L-methionine + H(+)</text>
        <dbReference type="Rhea" id="RHEA:61976"/>
        <dbReference type="Rhea" id="RHEA-COMP:10622"/>
        <dbReference type="Rhea" id="RHEA-COMP:14480"/>
        <dbReference type="Rhea" id="RHEA-COMP:15993"/>
        <dbReference type="Rhea" id="RHEA-COMP:15994"/>
        <dbReference type="ChEBI" id="CHEBI:15378"/>
        <dbReference type="ChEBI" id="CHEBI:17319"/>
        <dbReference type="ChEBI" id="CHEBI:29947"/>
        <dbReference type="ChEBI" id="CHEBI:32722"/>
        <dbReference type="ChEBI" id="CHEBI:57618"/>
        <dbReference type="ChEBI" id="CHEBI:57844"/>
        <dbReference type="ChEBI" id="CHEBI:59789"/>
        <dbReference type="ChEBI" id="CHEBI:140311"/>
    </reaction>
</comment>
<evidence type="ECO:0000256" key="9">
    <source>
        <dbReference type="ARBA" id="ARBA00023002"/>
    </source>
</evidence>
<dbReference type="PROSITE" id="PS01087">
    <property type="entry name" value="RADICAL_ACTIVATING"/>
    <property type="match status" value="1"/>
</dbReference>
<dbReference type="AlphaFoldDB" id="A0A6H3FAL1"/>
<dbReference type="InterPro" id="IPR058240">
    <property type="entry name" value="rSAM_sf"/>
</dbReference>
<evidence type="ECO:0000256" key="3">
    <source>
        <dbReference type="ARBA" id="ARBA00009777"/>
    </source>
</evidence>
<evidence type="ECO:0000256" key="5">
    <source>
        <dbReference type="ARBA" id="ARBA00014281"/>
    </source>
</evidence>
<dbReference type="SFLD" id="SFLDF00299">
    <property type="entry name" value="anaerobic_ribonucleoside-triph"/>
    <property type="match status" value="1"/>
</dbReference>
<keyword evidence="11" id="KW-0411">Iron-sulfur</keyword>
<organism evidence="14 15">
    <name type="scientific">Desulfovibrio legallii</name>
    <dbReference type="NCBI Taxonomy" id="571438"/>
    <lineage>
        <taxon>Bacteria</taxon>
        <taxon>Pseudomonadati</taxon>
        <taxon>Thermodesulfobacteriota</taxon>
        <taxon>Desulfovibrionia</taxon>
        <taxon>Desulfovibrionales</taxon>
        <taxon>Desulfovibrionaceae</taxon>
        <taxon>Desulfovibrio</taxon>
    </lineage>
</organism>
<dbReference type="SFLD" id="SFLDG01066">
    <property type="entry name" value="organic_radical-activating_enz"/>
    <property type="match status" value="1"/>
</dbReference>
<evidence type="ECO:0000313" key="15">
    <source>
        <dbReference type="Proteomes" id="UP000292919"/>
    </source>
</evidence>
<dbReference type="InterPro" id="IPR007197">
    <property type="entry name" value="rSAM"/>
</dbReference>
<dbReference type="SUPFAM" id="SSF102114">
    <property type="entry name" value="Radical SAM enzymes"/>
    <property type="match status" value="1"/>
</dbReference>
<accession>A0A6H3FAL1</accession>
<dbReference type="Gene3D" id="3.20.20.70">
    <property type="entry name" value="Aldolase class I"/>
    <property type="match status" value="1"/>
</dbReference>
<evidence type="ECO:0000256" key="10">
    <source>
        <dbReference type="ARBA" id="ARBA00023004"/>
    </source>
</evidence>
<dbReference type="SFLD" id="SFLDG01063">
    <property type="entry name" value="activating_enzymes__group_1"/>
    <property type="match status" value="1"/>
</dbReference>
<dbReference type="EC" id="1.97.1.-" evidence="13"/>
<keyword evidence="6" id="KW-0004">4Fe-4S</keyword>
<dbReference type="CDD" id="cd01335">
    <property type="entry name" value="Radical_SAM"/>
    <property type="match status" value="1"/>
</dbReference>
<reference evidence="14 15" key="1">
    <citation type="submission" date="2018-12" db="EMBL/GenBank/DDBJ databases">
        <title>First genome draft of Desulfovibrio legallis sp. nov.</title>
        <authorList>
            <person name="Ben Dhia O."/>
            <person name="Najjari A."/>
            <person name="Ferjani R."/>
            <person name="Fhoula I."/>
            <person name="Fardeau M.-L."/>
            <person name="Boudabbous A."/>
            <person name="Ouzari H.I."/>
        </authorList>
    </citation>
    <scope>NUCLEOTIDE SEQUENCE [LARGE SCALE GENOMIC DNA]</scope>
    <source>
        <strain evidence="14 15">H1T</strain>
    </source>
</reference>
<dbReference type="NCBIfam" id="TIGR02491">
    <property type="entry name" value="NrdG"/>
    <property type="match status" value="1"/>
</dbReference>
<keyword evidence="7" id="KW-0949">S-adenosyl-L-methionine</keyword>
<dbReference type="GO" id="GO:0051539">
    <property type="term" value="F:4 iron, 4 sulfur cluster binding"/>
    <property type="evidence" value="ECO:0007669"/>
    <property type="project" value="UniProtKB-KW"/>
</dbReference>
<dbReference type="PANTHER" id="PTHR30352">
    <property type="entry name" value="PYRUVATE FORMATE-LYASE-ACTIVATING ENZYME"/>
    <property type="match status" value="1"/>
</dbReference>
<dbReference type="InterPro" id="IPR012837">
    <property type="entry name" value="NrdG"/>
</dbReference>
<dbReference type="Pfam" id="PF13353">
    <property type="entry name" value="Fer4_12"/>
    <property type="match status" value="1"/>
</dbReference>
<comment type="similarity">
    <text evidence="3 13">Belongs to the organic radical-activating enzymes family.</text>
</comment>
<evidence type="ECO:0000256" key="13">
    <source>
        <dbReference type="PIRNR" id="PIRNR000368"/>
    </source>
</evidence>
<name>A0A6H3FAL1_9BACT</name>
<dbReference type="PIRSF" id="PIRSF000368">
    <property type="entry name" value="NrdG"/>
    <property type="match status" value="1"/>
</dbReference>
<evidence type="ECO:0000256" key="12">
    <source>
        <dbReference type="ARBA" id="ARBA00047365"/>
    </source>
</evidence>
<dbReference type="EMBL" id="SIXC01000009">
    <property type="protein sequence ID" value="TBH79365.1"/>
    <property type="molecule type" value="Genomic_DNA"/>
</dbReference>
<comment type="caution">
    <text evidence="14">The sequence shown here is derived from an EMBL/GenBank/DDBJ whole genome shotgun (WGS) entry which is preliminary data.</text>
</comment>
<dbReference type="SFLD" id="SFLDS00029">
    <property type="entry name" value="Radical_SAM"/>
    <property type="match status" value="1"/>
</dbReference>
<sequence>MPEPHAAQPLRLSGIVEESIVDGPGLRYVLFTQGCPHHCKGCHNPQTHSFEGGFLFTAEAALDQMGQNPLLAGVTLSGGEPFCQANALCPVAAGAHALGKSVVTFTGYTFEELHRRAAADPWTARLLDLTDLLIDGPYVEELRDLELQFRGSSNQRLLDHAARARLAAKL</sequence>
<comment type="function">
    <text evidence="2 13">Activation of anaerobic ribonucleoside-triphosphate reductase under anaerobic conditions by generation of an organic free radical, using S-adenosylmethionine and reduced flavodoxin as cosubstrates to produce 5'-deoxy-adenosine.</text>
</comment>
<dbReference type="GO" id="GO:0004748">
    <property type="term" value="F:ribonucleoside-diphosphate reductase activity, thioredoxin disulfide as acceptor"/>
    <property type="evidence" value="ECO:0007669"/>
    <property type="project" value="TreeGrafter"/>
</dbReference>
<keyword evidence="15" id="KW-1185">Reference proteome</keyword>
<evidence type="ECO:0000256" key="2">
    <source>
        <dbReference type="ARBA" id="ARBA00003852"/>
    </source>
</evidence>
<gene>
    <name evidence="14" type="primary">nrdG</name>
    <name evidence="14" type="ORF">EB812_08490</name>
</gene>
<evidence type="ECO:0000256" key="4">
    <source>
        <dbReference type="ARBA" id="ARBA00011245"/>
    </source>
</evidence>
<evidence type="ECO:0000256" key="1">
    <source>
        <dbReference type="ARBA" id="ARBA00001966"/>
    </source>
</evidence>
<dbReference type="Proteomes" id="UP000292919">
    <property type="component" value="Unassembled WGS sequence"/>
</dbReference>
<evidence type="ECO:0000256" key="6">
    <source>
        <dbReference type="ARBA" id="ARBA00022485"/>
    </source>
</evidence>
<dbReference type="GO" id="GO:0046872">
    <property type="term" value="F:metal ion binding"/>
    <property type="evidence" value="ECO:0007669"/>
    <property type="project" value="UniProtKB-KW"/>
</dbReference>
<dbReference type="InterPro" id="IPR034457">
    <property type="entry name" value="Organic_radical-activating"/>
</dbReference>